<evidence type="ECO:0000313" key="3">
    <source>
        <dbReference type="Proteomes" id="UP000030669"/>
    </source>
</evidence>
<keyword evidence="1" id="KW-0560">Oxidoreductase</keyword>
<dbReference type="PANTHER" id="PTHR47534">
    <property type="entry name" value="YALI0E05731P"/>
    <property type="match status" value="1"/>
</dbReference>
<organism evidence="2 3">
    <name type="scientific">Gloeophyllum trabeum (strain ATCC 11539 / FP-39264 / Madison 617)</name>
    <name type="common">Brown rot fungus</name>
    <dbReference type="NCBI Taxonomy" id="670483"/>
    <lineage>
        <taxon>Eukaryota</taxon>
        <taxon>Fungi</taxon>
        <taxon>Dikarya</taxon>
        <taxon>Basidiomycota</taxon>
        <taxon>Agaricomycotina</taxon>
        <taxon>Agaricomycetes</taxon>
        <taxon>Gloeophyllales</taxon>
        <taxon>Gloeophyllaceae</taxon>
        <taxon>Gloeophyllum</taxon>
    </lineage>
</organism>
<dbReference type="HOGENOM" id="CLU_044999_1_0_1"/>
<evidence type="ECO:0000256" key="1">
    <source>
        <dbReference type="ARBA" id="ARBA00023002"/>
    </source>
</evidence>
<dbReference type="Gene3D" id="3.40.50.720">
    <property type="entry name" value="NAD(P)-binding Rossmann-like Domain"/>
    <property type="match status" value="1"/>
</dbReference>
<name>S7R9A5_GLOTA</name>
<sequence length="310" mass="33701">MPSLAQVRAANAAYKPAYVPVALFVGGTSGVGQACAKAFACVTNGNAHIIVCGRNRAAGEATIASFPKPSTTSGEQKWKHEFVECDASLMRNVHRTTSDLLARLDRLNFLSVSPGIFSVNGRTETEEGLDRKLAVHYYARWKFIHDLMPLLRKAKERGEDAGVLTILGAGSGGPIDLNDLGLKKNYTLSNAAKSSITYNDLMVESFHEQNPDIGFTHQNPGGVNTNILRHSDIPGKSILQALFYPLSAALTRSPEEAGHFLLYALLQGAQKGGVYRRNPDSVDIGKDKYFGSEEARKKLWEHTVEATKVA</sequence>
<protein>
    <submittedName>
        <fullName evidence="2">NAD P-binding protein</fullName>
    </submittedName>
</protein>
<dbReference type="GO" id="GO:0016491">
    <property type="term" value="F:oxidoreductase activity"/>
    <property type="evidence" value="ECO:0007669"/>
    <property type="project" value="UniProtKB-KW"/>
</dbReference>
<dbReference type="InterPro" id="IPR036291">
    <property type="entry name" value="NAD(P)-bd_dom_sf"/>
</dbReference>
<dbReference type="GeneID" id="19306690"/>
<dbReference type="PANTHER" id="PTHR47534:SF3">
    <property type="entry name" value="ALCOHOL DEHYDROGENASE-LIKE C-TERMINAL DOMAIN-CONTAINING PROTEIN"/>
    <property type="match status" value="1"/>
</dbReference>
<dbReference type="RefSeq" id="XP_007870626.1">
    <property type="nucleotide sequence ID" value="XM_007872435.1"/>
</dbReference>
<dbReference type="Proteomes" id="UP000030669">
    <property type="component" value="Unassembled WGS sequence"/>
</dbReference>
<dbReference type="EMBL" id="KB469313">
    <property type="protein sequence ID" value="EPQ50865.1"/>
    <property type="molecule type" value="Genomic_DNA"/>
</dbReference>
<dbReference type="InterPro" id="IPR052228">
    <property type="entry name" value="Sec_Metab_Biosynth_Oxidored"/>
</dbReference>
<dbReference type="SUPFAM" id="SSF51735">
    <property type="entry name" value="NAD(P)-binding Rossmann-fold domains"/>
    <property type="match status" value="1"/>
</dbReference>
<dbReference type="KEGG" id="gtr:GLOTRDRAFT_49952"/>
<dbReference type="OrthoDB" id="2898509at2759"/>
<dbReference type="AlphaFoldDB" id="S7R9A5"/>
<dbReference type="eggNOG" id="KOG1208">
    <property type="taxonomic scope" value="Eukaryota"/>
</dbReference>
<proteinExistence type="predicted"/>
<accession>S7R9A5</accession>
<reference evidence="2 3" key="1">
    <citation type="journal article" date="2012" name="Science">
        <title>The Paleozoic origin of enzymatic lignin decomposition reconstructed from 31 fungal genomes.</title>
        <authorList>
            <person name="Floudas D."/>
            <person name="Binder M."/>
            <person name="Riley R."/>
            <person name="Barry K."/>
            <person name="Blanchette R.A."/>
            <person name="Henrissat B."/>
            <person name="Martinez A.T."/>
            <person name="Otillar R."/>
            <person name="Spatafora J.W."/>
            <person name="Yadav J.S."/>
            <person name="Aerts A."/>
            <person name="Benoit I."/>
            <person name="Boyd A."/>
            <person name="Carlson A."/>
            <person name="Copeland A."/>
            <person name="Coutinho P.M."/>
            <person name="de Vries R.P."/>
            <person name="Ferreira P."/>
            <person name="Findley K."/>
            <person name="Foster B."/>
            <person name="Gaskell J."/>
            <person name="Glotzer D."/>
            <person name="Gorecki P."/>
            <person name="Heitman J."/>
            <person name="Hesse C."/>
            <person name="Hori C."/>
            <person name="Igarashi K."/>
            <person name="Jurgens J.A."/>
            <person name="Kallen N."/>
            <person name="Kersten P."/>
            <person name="Kohler A."/>
            <person name="Kuees U."/>
            <person name="Kumar T.K.A."/>
            <person name="Kuo A."/>
            <person name="LaButti K."/>
            <person name="Larrondo L.F."/>
            <person name="Lindquist E."/>
            <person name="Ling A."/>
            <person name="Lombard V."/>
            <person name="Lucas S."/>
            <person name="Lundell T."/>
            <person name="Martin R."/>
            <person name="McLaughlin D.J."/>
            <person name="Morgenstern I."/>
            <person name="Morin E."/>
            <person name="Murat C."/>
            <person name="Nagy L.G."/>
            <person name="Nolan M."/>
            <person name="Ohm R.A."/>
            <person name="Patyshakuliyeva A."/>
            <person name="Rokas A."/>
            <person name="Ruiz-Duenas F.J."/>
            <person name="Sabat G."/>
            <person name="Salamov A."/>
            <person name="Samejima M."/>
            <person name="Schmutz J."/>
            <person name="Slot J.C."/>
            <person name="St John F."/>
            <person name="Stenlid J."/>
            <person name="Sun H."/>
            <person name="Sun S."/>
            <person name="Syed K."/>
            <person name="Tsang A."/>
            <person name="Wiebenga A."/>
            <person name="Young D."/>
            <person name="Pisabarro A."/>
            <person name="Eastwood D.C."/>
            <person name="Martin F."/>
            <person name="Cullen D."/>
            <person name="Grigoriev I.V."/>
            <person name="Hibbett D.S."/>
        </authorList>
    </citation>
    <scope>NUCLEOTIDE SEQUENCE [LARGE SCALE GENOMIC DNA]</scope>
    <source>
        <strain evidence="2 3">ATCC 11539</strain>
    </source>
</reference>
<dbReference type="OMA" id="NRCATRM"/>
<dbReference type="Pfam" id="PF00106">
    <property type="entry name" value="adh_short"/>
    <property type="match status" value="1"/>
</dbReference>
<keyword evidence="3" id="KW-1185">Reference proteome</keyword>
<gene>
    <name evidence="2" type="ORF">GLOTRDRAFT_49952</name>
</gene>
<evidence type="ECO:0000313" key="2">
    <source>
        <dbReference type="EMBL" id="EPQ50865.1"/>
    </source>
</evidence>
<dbReference type="InterPro" id="IPR002347">
    <property type="entry name" value="SDR_fam"/>
</dbReference>